<name>A0A6A4SKF5_SCOMX</name>
<sequence length="87" mass="9083">MATSRLVPPALRLPNGHGHQIVSRTLGEVSVYTEGEGKRPEEEEEETTNAFSLAGGVKGDVSWLLGDQSESGGKISGPKPAGENLPA</sequence>
<reference evidence="2 3" key="1">
    <citation type="submission" date="2019-06" db="EMBL/GenBank/DDBJ databases">
        <title>Draft genomes of female and male turbot (Scophthalmus maximus).</title>
        <authorList>
            <person name="Xu H."/>
            <person name="Xu X.-W."/>
            <person name="Shao C."/>
            <person name="Chen S."/>
        </authorList>
    </citation>
    <scope>NUCLEOTIDE SEQUENCE [LARGE SCALE GENOMIC DNA]</scope>
    <source>
        <strain evidence="2">Ysfricsl-2016a</strain>
        <tissue evidence="2">Blood</tissue>
    </source>
</reference>
<gene>
    <name evidence="2" type="ORF">F2P81_017573</name>
</gene>
<evidence type="ECO:0000256" key="1">
    <source>
        <dbReference type="SAM" id="MobiDB-lite"/>
    </source>
</evidence>
<evidence type="ECO:0000313" key="2">
    <source>
        <dbReference type="EMBL" id="KAF0030842.1"/>
    </source>
</evidence>
<protein>
    <submittedName>
        <fullName evidence="2">Uncharacterized protein</fullName>
    </submittedName>
</protein>
<proteinExistence type="predicted"/>
<feature type="region of interest" description="Disordered" evidence="1">
    <location>
        <begin position="65"/>
        <end position="87"/>
    </location>
</feature>
<dbReference type="EMBL" id="VEVO01000015">
    <property type="protein sequence ID" value="KAF0030842.1"/>
    <property type="molecule type" value="Genomic_DNA"/>
</dbReference>
<dbReference type="Proteomes" id="UP000438429">
    <property type="component" value="Unassembled WGS sequence"/>
</dbReference>
<evidence type="ECO:0000313" key="3">
    <source>
        <dbReference type="Proteomes" id="UP000438429"/>
    </source>
</evidence>
<organism evidence="2 3">
    <name type="scientific">Scophthalmus maximus</name>
    <name type="common">Turbot</name>
    <name type="synonym">Psetta maxima</name>
    <dbReference type="NCBI Taxonomy" id="52904"/>
    <lineage>
        <taxon>Eukaryota</taxon>
        <taxon>Metazoa</taxon>
        <taxon>Chordata</taxon>
        <taxon>Craniata</taxon>
        <taxon>Vertebrata</taxon>
        <taxon>Euteleostomi</taxon>
        <taxon>Actinopterygii</taxon>
        <taxon>Neopterygii</taxon>
        <taxon>Teleostei</taxon>
        <taxon>Neoteleostei</taxon>
        <taxon>Acanthomorphata</taxon>
        <taxon>Carangaria</taxon>
        <taxon>Pleuronectiformes</taxon>
        <taxon>Pleuronectoidei</taxon>
        <taxon>Scophthalmidae</taxon>
        <taxon>Scophthalmus</taxon>
    </lineage>
</organism>
<accession>A0A6A4SKF5</accession>
<comment type="caution">
    <text evidence="2">The sequence shown here is derived from an EMBL/GenBank/DDBJ whole genome shotgun (WGS) entry which is preliminary data.</text>
</comment>
<dbReference type="AlphaFoldDB" id="A0A6A4SKF5"/>